<keyword evidence="3" id="KW-1185">Reference proteome</keyword>
<organism evidence="2 3">
    <name type="scientific">Alternaria dauci</name>
    <dbReference type="NCBI Taxonomy" id="48095"/>
    <lineage>
        <taxon>Eukaryota</taxon>
        <taxon>Fungi</taxon>
        <taxon>Dikarya</taxon>
        <taxon>Ascomycota</taxon>
        <taxon>Pezizomycotina</taxon>
        <taxon>Dothideomycetes</taxon>
        <taxon>Pleosporomycetidae</taxon>
        <taxon>Pleosporales</taxon>
        <taxon>Pleosporineae</taxon>
        <taxon>Pleosporaceae</taxon>
        <taxon>Alternaria</taxon>
        <taxon>Alternaria sect. Porri</taxon>
    </lineage>
</organism>
<dbReference type="EMBL" id="JBHGVX010000001">
    <property type="protein sequence ID" value="KAL1801587.1"/>
    <property type="molecule type" value="Genomic_DNA"/>
</dbReference>
<accession>A0ABR3UZ30</accession>
<protein>
    <recommendedName>
        <fullName evidence="4">Doubled CXXCH motif domain-containing protein</fullName>
    </recommendedName>
</protein>
<sequence length="75" mass="8215">MAMQVETNINPLRHTRIDAHHKVKVCAHCHQARHHEVLPYIKPTTPSPPSPSRNAPTAPYPAPATSIPRSLATAP</sequence>
<name>A0ABR3UZ30_9PLEO</name>
<gene>
    <name evidence="2" type="ORF">ACET3X_001929</name>
</gene>
<evidence type="ECO:0000256" key="1">
    <source>
        <dbReference type="SAM" id="MobiDB-lite"/>
    </source>
</evidence>
<evidence type="ECO:0008006" key="4">
    <source>
        <dbReference type="Google" id="ProtNLM"/>
    </source>
</evidence>
<feature type="region of interest" description="Disordered" evidence="1">
    <location>
        <begin position="39"/>
        <end position="75"/>
    </location>
</feature>
<dbReference type="Proteomes" id="UP001578633">
    <property type="component" value="Chromosome 1"/>
</dbReference>
<proteinExistence type="predicted"/>
<reference evidence="2 3" key="1">
    <citation type="submission" date="2024-09" db="EMBL/GenBank/DDBJ databases">
        <title>T2T genomes of carrot and Alternaria dauci and their utility for understanding host-pathogen interaction during carrot leaf blight disease.</title>
        <authorList>
            <person name="Liu W."/>
            <person name="Xu S."/>
            <person name="Ou C."/>
            <person name="Liu X."/>
            <person name="Zhuang F."/>
            <person name="Deng X.W."/>
        </authorList>
    </citation>
    <scope>NUCLEOTIDE SEQUENCE [LARGE SCALE GENOMIC DNA]</scope>
    <source>
        <strain evidence="2 3">A2016</strain>
    </source>
</reference>
<dbReference type="GeneID" id="96082251"/>
<evidence type="ECO:0000313" key="3">
    <source>
        <dbReference type="Proteomes" id="UP001578633"/>
    </source>
</evidence>
<dbReference type="RefSeq" id="XP_069312171.1">
    <property type="nucleotide sequence ID" value="XM_069447275.1"/>
</dbReference>
<comment type="caution">
    <text evidence="2">The sequence shown here is derived from an EMBL/GenBank/DDBJ whole genome shotgun (WGS) entry which is preliminary data.</text>
</comment>
<evidence type="ECO:0000313" key="2">
    <source>
        <dbReference type="EMBL" id="KAL1801587.1"/>
    </source>
</evidence>